<dbReference type="Pfam" id="PF03088">
    <property type="entry name" value="Str_synth"/>
    <property type="match status" value="1"/>
</dbReference>
<keyword evidence="3" id="KW-0926">Vacuole</keyword>
<comment type="subcellular location">
    <subcellularLocation>
        <location evidence="1">Vacuole</location>
    </subcellularLocation>
</comment>
<proteinExistence type="inferred from homology"/>
<dbReference type="SUPFAM" id="SSF63829">
    <property type="entry name" value="Calcium-dependent phosphotriesterase"/>
    <property type="match status" value="1"/>
</dbReference>
<evidence type="ECO:0000256" key="3">
    <source>
        <dbReference type="ARBA" id="ARBA00022554"/>
    </source>
</evidence>
<dbReference type="InterPro" id="IPR018119">
    <property type="entry name" value="Strictosidine_synth_cons-reg"/>
</dbReference>
<feature type="domain" description="Strictosidine synthase conserved region" evidence="6">
    <location>
        <begin position="160"/>
        <end position="248"/>
    </location>
</feature>
<comment type="similarity">
    <text evidence="2">Belongs to the strictosidine synthase family.</text>
</comment>
<dbReference type="Gene3D" id="2.120.10.30">
    <property type="entry name" value="TolB, C-terminal domain"/>
    <property type="match status" value="1"/>
</dbReference>
<feature type="chain" id="PRO_5045561461" evidence="5">
    <location>
        <begin position="24"/>
        <end position="374"/>
    </location>
</feature>
<evidence type="ECO:0000256" key="1">
    <source>
        <dbReference type="ARBA" id="ARBA00004116"/>
    </source>
</evidence>
<name>A0ABS8WYP5_DATST</name>
<comment type="caution">
    <text evidence="7">The sequence shown here is derived from an EMBL/GenBank/DDBJ whole genome shotgun (WGS) entry which is preliminary data.</text>
</comment>
<evidence type="ECO:0000313" key="8">
    <source>
        <dbReference type="Proteomes" id="UP000823775"/>
    </source>
</evidence>
<keyword evidence="8" id="KW-1185">Reference proteome</keyword>
<evidence type="ECO:0000256" key="2">
    <source>
        <dbReference type="ARBA" id="ARBA00009191"/>
    </source>
</evidence>
<dbReference type="PANTHER" id="PTHR10426">
    <property type="entry name" value="STRICTOSIDINE SYNTHASE-RELATED"/>
    <property type="match status" value="1"/>
</dbReference>
<organism evidence="7 8">
    <name type="scientific">Datura stramonium</name>
    <name type="common">Jimsonweed</name>
    <name type="synonym">Common thornapple</name>
    <dbReference type="NCBI Taxonomy" id="4076"/>
    <lineage>
        <taxon>Eukaryota</taxon>
        <taxon>Viridiplantae</taxon>
        <taxon>Streptophyta</taxon>
        <taxon>Embryophyta</taxon>
        <taxon>Tracheophyta</taxon>
        <taxon>Spermatophyta</taxon>
        <taxon>Magnoliopsida</taxon>
        <taxon>eudicotyledons</taxon>
        <taxon>Gunneridae</taxon>
        <taxon>Pentapetalae</taxon>
        <taxon>asterids</taxon>
        <taxon>lamiids</taxon>
        <taxon>Solanales</taxon>
        <taxon>Solanaceae</taxon>
        <taxon>Solanoideae</taxon>
        <taxon>Datureae</taxon>
        <taxon>Datura</taxon>
    </lineage>
</organism>
<dbReference type="Pfam" id="PF20067">
    <property type="entry name" value="SSL_N"/>
    <property type="match status" value="1"/>
</dbReference>
<gene>
    <name evidence="7" type="primary">SSL10_1</name>
    <name evidence="7" type="ORF">HAX54_009805</name>
</gene>
<evidence type="ECO:0000313" key="7">
    <source>
        <dbReference type="EMBL" id="MCE3216971.1"/>
    </source>
</evidence>
<dbReference type="PANTHER" id="PTHR10426:SF119">
    <property type="entry name" value="PROTEIN STRICTOSIDINE SYNTHASE-LIKE 10-LIKE"/>
    <property type="match status" value="1"/>
</dbReference>
<protein>
    <submittedName>
        <fullName evidence="7">Protein STRICTOSIDINE SYNTHASE-LIKE 10</fullName>
    </submittedName>
</protein>
<keyword evidence="5" id="KW-0732">Signal</keyword>
<keyword evidence="4" id="KW-0325">Glycoprotein</keyword>
<reference evidence="7 8" key="1">
    <citation type="journal article" date="2021" name="BMC Genomics">
        <title>Datura genome reveals duplications of psychoactive alkaloid biosynthetic genes and high mutation rate following tissue culture.</title>
        <authorList>
            <person name="Rajewski A."/>
            <person name="Carter-House D."/>
            <person name="Stajich J."/>
            <person name="Litt A."/>
        </authorList>
    </citation>
    <scope>NUCLEOTIDE SEQUENCE [LARGE SCALE GENOMIC DNA]</scope>
    <source>
        <strain evidence="7">AR-01</strain>
    </source>
</reference>
<feature type="signal peptide" evidence="5">
    <location>
        <begin position="1"/>
        <end position="23"/>
    </location>
</feature>
<dbReference type="Proteomes" id="UP000823775">
    <property type="component" value="Unassembled WGS sequence"/>
</dbReference>
<evidence type="ECO:0000259" key="6">
    <source>
        <dbReference type="Pfam" id="PF03088"/>
    </source>
</evidence>
<sequence>MNASNLLLISATAALAIFSVILAFDNENVLKPPRIPGSQNLLPKSEIIQLKGAVGPESIAFDPKGEGPYTGVADGRILKWQGSSWTDFAVTSSQRKNCTLPFAPEMEHVCGRPLGLRFDTKTGELYIADAYFGLQVVGPTGGLATPLVQKFEGKPLVFTNDMDIDDDEDVIYFTETSTKYQRRQFFASLLSGDATGRLMKYDKSTKEVTVLLSGLAFANGVALSKDRSFVLVAETSTCRIMRYWLKGPHAGKHDTFAELPGFPDNIRINSKGEFWVALHAKRSVFAQLSISDSELGKALLKLPITAQQLDDLLGGGQPHATTIKLSYDGRVLEVLEDVEGKTLRSISEVEEKHGKLWFGSVMMPFLGVYGLLQV</sequence>
<dbReference type="EMBL" id="JACEIK010015318">
    <property type="protein sequence ID" value="MCE3216971.1"/>
    <property type="molecule type" value="Genomic_DNA"/>
</dbReference>
<evidence type="ECO:0000256" key="5">
    <source>
        <dbReference type="SAM" id="SignalP"/>
    </source>
</evidence>
<evidence type="ECO:0000256" key="4">
    <source>
        <dbReference type="ARBA" id="ARBA00023180"/>
    </source>
</evidence>
<dbReference type="InterPro" id="IPR011042">
    <property type="entry name" value="6-blade_b-propeller_TolB-like"/>
</dbReference>
<accession>A0ABS8WYP5</accession>